<feature type="coiled-coil region" evidence="13">
    <location>
        <begin position="753"/>
        <end position="780"/>
    </location>
</feature>
<evidence type="ECO:0000256" key="9">
    <source>
        <dbReference type="ARBA" id="ARBA00023065"/>
    </source>
</evidence>
<evidence type="ECO:0000256" key="7">
    <source>
        <dbReference type="ARBA" id="ARBA00022837"/>
    </source>
</evidence>
<keyword evidence="13" id="KW-0175">Coiled coil</keyword>
<evidence type="ECO:0000313" key="17">
    <source>
        <dbReference type="EMBL" id="CAB9527056.1"/>
    </source>
</evidence>
<evidence type="ECO:0000256" key="14">
    <source>
        <dbReference type="SAM" id="MobiDB-lite"/>
    </source>
</evidence>
<keyword evidence="12" id="KW-0040">ANK repeat</keyword>
<dbReference type="GO" id="GO:0005886">
    <property type="term" value="C:plasma membrane"/>
    <property type="evidence" value="ECO:0007669"/>
    <property type="project" value="UniProtKB-SubCell"/>
</dbReference>
<dbReference type="Proteomes" id="UP001153069">
    <property type="component" value="Unassembled WGS sequence"/>
</dbReference>
<keyword evidence="4" id="KW-0109">Calcium transport</keyword>
<comment type="subcellular location">
    <subcellularLocation>
        <location evidence="1">Cell membrane</location>
        <topology evidence="1">Multi-pass membrane protein</topology>
    </subcellularLocation>
</comment>
<dbReference type="SUPFAM" id="SSF48403">
    <property type="entry name" value="Ankyrin repeat"/>
    <property type="match status" value="1"/>
</dbReference>
<keyword evidence="11" id="KW-0407">Ion channel</keyword>
<dbReference type="Gene3D" id="1.25.40.20">
    <property type="entry name" value="Ankyrin repeat-containing domain"/>
    <property type="match status" value="1"/>
</dbReference>
<evidence type="ECO:0000256" key="12">
    <source>
        <dbReference type="PROSITE-ProRule" id="PRU00023"/>
    </source>
</evidence>
<reference evidence="17" key="1">
    <citation type="submission" date="2020-06" db="EMBL/GenBank/DDBJ databases">
        <authorList>
            <consortium name="Plant Systems Biology data submission"/>
        </authorList>
    </citation>
    <scope>NUCLEOTIDE SEQUENCE</scope>
    <source>
        <strain evidence="17">D6</strain>
    </source>
</reference>
<feature type="transmembrane region" description="Helical" evidence="15">
    <location>
        <begin position="349"/>
        <end position="370"/>
    </location>
</feature>
<dbReference type="OrthoDB" id="39446at2759"/>
<evidence type="ECO:0000313" key="18">
    <source>
        <dbReference type="Proteomes" id="UP001153069"/>
    </source>
</evidence>
<keyword evidence="6" id="KW-0677">Repeat</keyword>
<dbReference type="AlphaFoldDB" id="A0A9N8EWW5"/>
<name>A0A9N8EWW5_9STRA</name>
<keyword evidence="8 15" id="KW-1133">Transmembrane helix</keyword>
<dbReference type="InterPro" id="IPR005821">
    <property type="entry name" value="Ion_trans_dom"/>
</dbReference>
<evidence type="ECO:0000256" key="10">
    <source>
        <dbReference type="ARBA" id="ARBA00023136"/>
    </source>
</evidence>
<dbReference type="InterPro" id="IPR036770">
    <property type="entry name" value="Ankyrin_rpt-contain_sf"/>
</dbReference>
<evidence type="ECO:0000256" key="13">
    <source>
        <dbReference type="SAM" id="Coils"/>
    </source>
</evidence>
<dbReference type="Pfam" id="PF13857">
    <property type="entry name" value="Ank_5"/>
    <property type="match status" value="1"/>
</dbReference>
<dbReference type="InterPro" id="IPR024862">
    <property type="entry name" value="TRPV"/>
</dbReference>
<evidence type="ECO:0000256" key="8">
    <source>
        <dbReference type="ARBA" id="ARBA00022989"/>
    </source>
</evidence>
<dbReference type="GO" id="GO:0098703">
    <property type="term" value="P:calcium ion import across plasma membrane"/>
    <property type="evidence" value="ECO:0007669"/>
    <property type="project" value="TreeGrafter"/>
</dbReference>
<sequence length="821" mass="92148">MAEPYNDEDGYNDGRPMLDEAQSQQSLGESFISGEDSVVPDIQMLNLHCARAFPPRNRTPEAKEEAAASWEPVREWLRTRSAEEVRAAAEQRGDSAMTALHFACRNAPPTDVIDVFLSIAEDTVQWPDSFGWLPIHYACACGAETEVIKQLAEAFPESKTTVDRRGRTPLHFALGNSSKPVSPDVVVLLSSSGAAGYADDNGMLPLHYACAYGASEEALYVLTGAYPDAITTQDRRGRTPLHFALSNAGRRAAPSAVRLLVGFNRDIVNSRGGSSNPLRVLAEFASTIREDDDQKDSVHKCLEHLLNAEPEPTADFFTALQSLPDWLSEQAVVMEVVQTLLNEKISQRFPTAVLMVDAYVLVMVIITYSFNVQTSIERRNECLDQECVKISASTLMPLYLGGSYFLLREIIQLISLLSLKAFNVWYTNATNWLNLIFVFCVLFWTGHMQNGTADNDFFRVGCAFSVTVLWTKLLGYLRNVLIDFAVFVGGVFYVVNRLAAFLISLGIILIAFSQMFFTIFLESDTCLSQPEFNKTELNAILRCEGEAPTEPFCNRWTSFLRVYTMLLGEVDENEFFYEGRAQGIALALFLIFMFLVVILLANVLIAIVTDSYKVIQDQRAAIVFWTNRLDFVAEMDAIANGPWKAKLKKSMGWEDEDGSGGDGAANNSNFQGVFGKESWKRLMDLFEDEIDDSVVSLEYFLYTLLRVSVAVIVIPLWIFLGVVTAGWLWPPQIREAVFTSSVFKHTNDSEREDELRKIQVKKLEQEVKDLKDELLKELAMDRTQVVQMKSVVAERKVEIANEMKHVKRIVTMLFEQLSGFG</sequence>
<dbReference type="PROSITE" id="PS50088">
    <property type="entry name" value="ANK_REPEAT"/>
    <property type="match status" value="1"/>
</dbReference>
<evidence type="ECO:0000256" key="1">
    <source>
        <dbReference type="ARBA" id="ARBA00004651"/>
    </source>
</evidence>
<dbReference type="SMART" id="SM00248">
    <property type="entry name" value="ANK"/>
    <property type="match status" value="5"/>
</dbReference>
<feature type="domain" description="Ion transport" evidence="16">
    <location>
        <begin position="403"/>
        <end position="619"/>
    </location>
</feature>
<evidence type="ECO:0000256" key="5">
    <source>
        <dbReference type="ARBA" id="ARBA00022692"/>
    </source>
</evidence>
<evidence type="ECO:0000256" key="3">
    <source>
        <dbReference type="ARBA" id="ARBA00022475"/>
    </source>
</evidence>
<feature type="transmembrane region" description="Helical" evidence="15">
    <location>
        <begin position="498"/>
        <end position="521"/>
    </location>
</feature>
<evidence type="ECO:0000256" key="11">
    <source>
        <dbReference type="ARBA" id="ARBA00023303"/>
    </source>
</evidence>
<accession>A0A9N8EWW5</accession>
<proteinExistence type="predicted"/>
<evidence type="ECO:0000259" key="16">
    <source>
        <dbReference type="Pfam" id="PF00520"/>
    </source>
</evidence>
<dbReference type="InterPro" id="IPR002110">
    <property type="entry name" value="Ankyrin_rpt"/>
</dbReference>
<gene>
    <name evidence="17" type="ORF">SEMRO_1934_G306300.1</name>
</gene>
<keyword evidence="18" id="KW-1185">Reference proteome</keyword>
<evidence type="ECO:0000256" key="4">
    <source>
        <dbReference type="ARBA" id="ARBA00022568"/>
    </source>
</evidence>
<feature type="transmembrane region" description="Helical" evidence="15">
    <location>
        <begin position="699"/>
        <end position="729"/>
    </location>
</feature>
<dbReference type="EMBL" id="CAICTM010001932">
    <property type="protein sequence ID" value="CAB9527056.1"/>
    <property type="molecule type" value="Genomic_DNA"/>
</dbReference>
<keyword evidence="7" id="KW-0106">Calcium</keyword>
<dbReference type="PANTHER" id="PTHR10582">
    <property type="entry name" value="TRANSIENT RECEPTOR POTENTIAL ION CHANNEL PROTEIN"/>
    <property type="match status" value="1"/>
</dbReference>
<dbReference type="Pfam" id="PF00520">
    <property type="entry name" value="Ion_trans"/>
    <property type="match status" value="1"/>
</dbReference>
<evidence type="ECO:0000256" key="2">
    <source>
        <dbReference type="ARBA" id="ARBA00022448"/>
    </source>
</evidence>
<keyword evidence="3" id="KW-1003">Cell membrane</keyword>
<feature type="transmembrane region" description="Helical" evidence="15">
    <location>
        <begin position="584"/>
        <end position="608"/>
    </location>
</feature>
<feature type="transmembrane region" description="Helical" evidence="15">
    <location>
        <begin position="425"/>
        <end position="445"/>
    </location>
</feature>
<feature type="compositionally biased region" description="Acidic residues" evidence="14">
    <location>
        <begin position="1"/>
        <end position="11"/>
    </location>
</feature>
<feature type="repeat" description="ANK" evidence="12">
    <location>
        <begin position="165"/>
        <end position="201"/>
    </location>
</feature>
<keyword evidence="10 15" id="KW-0472">Membrane</keyword>
<dbReference type="Gene3D" id="1.10.287.70">
    <property type="match status" value="1"/>
</dbReference>
<feature type="region of interest" description="Disordered" evidence="14">
    <location>
        <begin position="1"/>
        <end position="27"/>
    </location>
</feature>
<dbReference type="GO" id="GO:0005216">
    <property type="term" value="F:monoatomic ion channel activity"/>
    <property type="evidence" value="ECO:0007669"/>
    <property type="project" value="InterPro"/>
</dbReference>
<evidence type="ECO:0000256" key="15">
    <source>
        <dbReference type="SAM" id="Phobius"/>
    </source>
</evidence>
<keyword evidence="9" id="KW-0406">Ion transport</keyword>
<organism evidence="17 18">
    <name type="scientific">Seminavis robusta</name>
    <dbReference type="NCBI Taxonomy" id="568900"/>
    <lineage>
        <taxon>Eukaryota</taxon>
        <taxon>Sar</taxon>
        <taxon>Stramenopiles</taxon>
        <taxon>Ochrophyta</taxon>
        <taxon>Bacillariophyta</taxon>
        <taxon>Bacillariophyceae</taxon>
        <taxon>Bacillariophycidae</taxon>
        <taxon>Naviculales</taxon>
        <taxon>Naviculaceae</taxon>
        <taxon>Seminavis</taxon>
    </lineage>
</organism>
<keyword evidence="2" id="KW-0813">Transport</keyword>
<dbReference type="PANTHER" id="PTHR10582:SF2">
    <property type="entry name" value="INACTIVE"/>
    <property type="match status" value="1"/>
</dbReference>
<comment type="caution">
    <text evidence="17">The sequence shown here is derived from an EMBL/GenBank/DDBJ whole genome shotgun (WGS) entry which is preliminary data.</text>
</comment>
<dbReference type="Pfam" id="PF12796">
    <property type="entry name" value="Ank_2"/>
    <property type="match status" value="1"/>
</dbReference>
<evidence type="ECO:0000256" key="6">
    <source>
        <dbReference type="ARBA" id="ARBA00022737"/>
    </source>
</evidence>
<keyword evidence="5 15" id="KW-0812">Transmembrane</keyword>
<protein>
    <submittedName>
        <fullName evidence="17">Ankyrin Repeat</fullName>
    </submittedName>
</protein>